<dbReference type="RefSeq" id="WP_089252704.1">
    <property type="nucleotide sequence ID" value="NZ_FZOW01000033.1"/>
</dbReference>
<feature type="chain" id="PRO_5039091518" description="Lipoprotein LprB" evidence="1">
    <location>
        <begin position="22"/>
        <end position="171"/>
    </location>
</feature>
<name>A0A239N9M6_9NOCA</name>
<dbReference type="Pfam" id="PF12079">
    <property type="entry name" value="DUF3558"/>
    <property type="match status" value="1"/>
</dbReference>
<dbReference type="PROSITE" id="PS51257">
    <property type="entry name" value="PROKAR_LIPOPROTEIN"/>
    <property type="match status" value="1"/>
</dbReference>
<keyword evidence="1" id="KW-0732">Signal</keyword>
<dbReference type="AlphaFoldDB" id="A0A239N9M6"/>
<evidence type="ECO:0008006" key="4">
    <source>
        <dbReference type="Google" id="ProtNLM"/>
    </source>
</evidence>
<feature type="signal peptide" evidence="1">
    <location>
        <begin position="1"/>
        <end position="21"/>
    </location>
</feature>
<reference evidence="3" key="1">
    <citation type="submission" date="2017-06" db="EMBL/GenBank/DDBJ databases">
        <authorList>
            <person name="Varghese N."/>
            <person name="Submissions S."/>
        </authorList>
    </citation>
    <scope>NUCLEOTIDE SEQUENCE [LARGE SCALE GENOMIC DNA]</scope>
    <source>
        <strain evidence="3">JCM 23211</strain>
    </source>
</reference>
<proteinExistence type="predicted"/>
<accession>A0A239N9M6</accession>
<gene>
    <name evidence="2" type="ORF">SAMN05421642_13314</name>
</gene>
<protein>
    <recommendedName>
        <fullName evidence="4">Lipoprotein LprB</fullName>
    </recommendedName>
</protein>
<dbReference type="OrthoDB" id="4624021at2"/>
<dbReference type="Proteomes" id="UP000198327">
    <property type="component" value="Unassembled WGS sequence"/>
</dbReference>
<organism evidence="2 3">
    <name type="scientific">Rhodococcoides kyotonense</name>
    <dbReference type="NCBI Taxonomy" id="398843"/>
    <lineage>
        <taxon>Bacteria</taxon>
        <taxon>Bacillati</taxon>
        <taxon>Actinomycetota</taxon>
        <taxon>Actinomycetes</taxon>
        <taxon>Mycobacteriales</taxon>
        <taxon>Nocardiaceae</taxon>
        <taxon>Rhodococcoides</taxon>
    </lineage>
</organism>
<keyword evidence="3" id="KW-1185">Reference proteome</keyword>
<evidence type="ECO:0000313" key="2">
    <source>
        <dbReference type="EMBL" id="SNT51605.1"/>
    </source>
</evidence>
<sequence length="171" mass="17990">MRVTAVFGVVLAALVAGCAGSGDSTDSAPTTTTVDPGASGPFFGLCGSVTDEEVQQAFVVSAFTMITRNSVGCEWEVAGFTGPSVSFSWYRGSPIDRERSGSELIGRPAEDIEVDGHEGFAAATDNYLCEVGVRYGKDFMHWSVTYGDQVPTADPCDVATQLAELTAERAQ</sequence>
<evidence type="ECO:0000256" key="1">
    <source>
        <dbReference type="SAM" id="SignalP"/>
    </source>
</evidence>
<dbReference type="STRING" id="398843.A3K89_06315"/>
<dbReference type="InterPro" id="IPR024520">
    <property type="entry name" value="DUF3558"/>
</dbReference>
<dbReference type="EMBL" id="FZOW01000033">
    <property type="protein sequence ID" value="SNT51605.1"/>
    <property type="molecule type" value="Genomic_DNA"/>
</dbReference>
<evidence type="ECO:0000313" key="3">
    <source>
        <dbReference type="Proteomes" id="UP000198327"/>
    </source>
</evidence>